<dbReference type="EMBL" id="JACGWU010000001">
    <property type="protein sequence ID" value="MBA8828566.1"/>
    <property type="molecule type" value="Genomic_DNA"/>
</dbReference>
<evidence type="ECO:0000313" key="3">
    <source>
        <dbReference type="EMBL" id="MBA8828566.1"/>
    </source>
</evidence>
<dbReference type="Pfam" id="PF11268">
    <property type="entry name" value="DUF3071"/>
    <property type="match status" value="1"/>
</dbReference>
<comment type="caution">
    <text evidence="3">The sequence shown here is derived from an EMBL/GenBank/DDBJ whole genome shotgun (WGS) entry which is preliminary data.</text>
</comment>
<proteinExistence type="predicted"/>
<feature type="domain" description="DUF3071" evidence="2">
    <location>
        <begin position="1"/>
        <end position="162"/>
    </location>
</feature>
<reference evidence="3 4" key="1">
    <citation type="submission" date="2020-07" db="EMBL/GenBank/DDBJ databases">
        <title>Sequencing the genomes of 1000 actinobacteria strains.</title>
        <authorList>
            <person name="Klenk H.-P."/>
        </authorList>
    </citation>
    <scope>NUCLEOTIDE SEQUENCE [LARGE SCALE GENOMIC DNA]</scope>
    <source>
        <strain evidence="3 4">DSM 23737</strain>
    </source>
</reference>
<organism evidence="3 4">
    <name type="scientific">Alpinimonas psychrophila</name>
    <dbReference type="NCBI Taxonomy" id="748908"/>
    <lineage>
        <taxon>Bacteria</taxon>
        <taxon>Bacillati</taxon>
        <taxon>Actinomycetota</taxon>
        <taxon>Actinomycetes</taxon>
        <taxon>Micrococcales</taxon>
        <taxon>Microbacteriaceae</taxon>
        <taxon>Alpinimonas</taxon>
    </lineage>
</organism>
<evidence type="ECO:0000256" key="1">
    <source>
        <dbReference type="SAM" id="MobiDB-lite"/>
    </source>
</evidence>
<accession>A0A7W3JSV0</accession>
<dbReference type="RefSeq" id="WP_182483967.1">
    <property type="nucleotide sequence ID" value="NZ_JACGWU010000001.1"/>
</dbReference>
<dbReference type="AlphaFoldDB" id="A0A7W3JSV0"/>
<name>A0A7W3JSV0_9MICO</name>
<dbReference type="NCBIfam" id="NF040712">
    <property type="entry name" value="SepH"/>
    <property type="match status" value="1"/>
</dbReference>
<dbReference type="InterPro" id="IPR021421">
    <property type="entry name" value="DUF3071"/>
</dbReference>
<feature type="compositionally biased region" description="Low complexity" evidence="1">
    <location>
        <begin position="206"/>
        <end position="228"/>
    </location>
</feature>
<keyword evidence="4" id="KW-1185">Reference proteome</keyword>
<gene>
    <name evidence="3" type="ORF">FB555_000637</name>
</gene>
<feature type="compositionally biased region" description="Polar residues" evidence="1">
    <location>
        <begin position="312"/>
        <end position="329"/>
    </location>
</feature>
<evidence type="ECO:0000259" key="2">
    <source>
        <dbReference type="Pfam" id="PF11268"/>
    </source>
</evidence>
<dbReference type="InterPro" id="IPR047682">
    <property type="entry name" value="SepH-like"/>
</dbReference>
<dbReference type="Proteomes" id="UP000524237">
    <property type="component" value="Unassembled WGS sequence"/>
</dbReference>
<sequence>MRELRIVDIDNSALIVAHPDGEEFRVGIDAASLARLRSARSGNESVRVSPKDVQAHIRAGMSADEVAALTGASLDFISRFEGPVLAEREFIINAALAIQTQATVNLDTGESSSAFGALIHSRLQELAATTVRWASWKEPDGSWVVKLEFVASDIEHDARWAFEPRKHALSPLNSDAATLSHRGDMSTGIIPRLRAVGDGDARDSDANTANAANDMNDSASDSSMSSAAGSRADGLAKVSHLEFAVSAEEFTYETNVFVGMADLISENAPEGRRPNGNETGTSPTADLLEALRRRRGESDVTPAWLREELTPASPQDSGESGLQDTTPQPLFTDPPAREGTQRTGSHTRRERTSLPSWDEIVFGTRSDEDA</sequence>
<feature type="region of interest" description="Disordered" evidence="1">
    <location>
        <begin position="197"/>
        <end position="228"/>
    </location>
</feature>
<feature type="region of interest" description="Disordered" evidence="1">
    <location>
        <begin position="294"/>
        <end position="370"/>
    </location>
</feature>
<protein>
    <recommendedName>
        <fullName evidence="2">DUF3071 domain-containing protein</fullName>
    </recommendedName>
</protein>
<evidence type="ECO:0000313" key="4">
    <source>
        <dbReference type="Proteomes" id="UP000524237"/>
    </source>
</evidence>